<dbReference type="Pfam" id="PF20730">
    <property type="entry name" value="YetF_N"/>
    <property type="match status" value="1"/>
</dbReference>
<dbReference type="Proteomes" id="UP000315636">
    <property type="component" value="Unassembled WGS sequence"/>
</dbReference>
<gene>
    <name evidence="3" type="ORF">SAMN06264849_11327</name>
</gene>
<keyword evidence="4" id="KW-1185">Reference proteome</keyword>
<dbReference type="PANTHER" id="PTHR34582">
    <property type="entry name" value="UPF0702 TRANSMEMBRANE PROTEIN YCAP"/>
    <property type="match status" value="1"/>
</dbReference>
<feature type="transmembrane region" description="Helical" evidence="1">
    <location>
        <begin position="56"/>
        <end position="76"/>
    </location>
</feature>
<keyword evidence="1" id="KW-0812">Transmembrane</keyword>
<evidence type="ECO:0000259" key="2">
    <source>
        <dbReference type="Pfam" id="PF20730"/>
    </source>
</evidence>
<name>A0A521F7N6_9BACL</name>
<evidence type="ECO:0000256" key="1">
    <source>
        <dbReference type="SAM" id="Phobius"/>
    </source>
</evidence>
<keyword evidence="1" id="KW-1133">Transmembrane helix</keyword>
<dbReference type="PANTHER" id="PTHR34582:SF5">
    <property type="entry name" value="UPF0702 TRANSMEMBRANE PROTEIN YETF"/>
    <property type="match status" value="1"/>
</dbReference>
<dbReference type="InterPro" id="IPR048454">
    <property type="entry name" value="YetF_N"/>
</dbReference>
<organism evidence="3 4">
    <name type="scientific">Melghirimyces algeriensis</name>
    <dbReference type="NCBI Taxonomy" id="910412"/>
    <lineage>
        <taxon>Bacteria</taxon>
        <taxon>Bacillati</taxon>
        <taxon>Bacillota</taxon>
        <taxon>Bacilli</taxon>
        <taxon>Bacillales</taxon>
        <taxon>Thermoactinomycetaceae</taxon>
        <taxon>Melghirimyces</taxon>
    </lineage>
</organism>
<dbReference type="EMBL" id="FXTI01000013">
    <property type="protein sequence ID" value="SMO91540.1"/>
    <property type="molecule type" value="Genomic_DNA"/>
</dbReference>
<proteinExistence type="predicted"/>
<protein>
    <recommendedName>
        <fullName evidence="2">YetF-like N-terminal transmembrane domain-containing protein</fullName>
    </recommendedName>
</protein>
<feature type="transmembrane region" description="Helical" evidence="1">
    <location>
        <begin position="30"/>
        <end position="50"/>
    </location>
</feature>
<evidence type="ECO:0000313" key="4">
    <source>
        <dbReference type="Proteomes" id="UP000315636"/>
    </source>
</evidence>
<feature type="transmembrane region" description="Helical" evidence="1">
    <location>
        <begin position="6"/>
        <end position="23"/>
    </location>
</feature>
<evidence type="ECO:0000313" key="3">
    <source>
        <dbReference type="EMBL" id="SMO91540.1"/>
    </source>
</evidence>
<keyword evidence="1" id="KW-0472">Membrane</keyword>
<dbReference type="RefSeq" id="WP_342778407.1">
    <property type="nucleotide sequence ID" value="NZ_FXTI01000013.1"/>
</dbReference>
<feature type="domain" description="YetF-like N-terminal transmembrane" evidence="2">
    <location>
        <begin position="2"/>
        <end position="75"/>
    </location>
</feature>
<dbReference type="AlphaFoldDB" id="A0A521F7N6"/>
<accession>A0A521F7N6</accession>
<sequence>MVHFTIELIIGFVGIFLIVKILGKTQISQITPFFFISALVLGELLGNAVYEKDVGLLNILYALGLWGFMMIIVEKISDRYLKTRKFLEGSPSIIVRNGIPDRKEMKKTN</sequence>
<reference evidence="3 4" key="1">
    <citation type="submission" date="2017-05" db="EMBL/GenBank/DDBJ databases">
        <authorList>
            <person name="Varghese N."/>
            <person name="Submissions S."/>
        </authorList>
    </citation>
    <scope>NUCLEOTIDE SEQUENCE [LARGE SCALE GENOMIC DNA]</scope>
    <source>
        <strain evidence="3 4">DSM 45474</strain>
    </source>
</reference>